<dbReference type="GO" id="GO:0006508">
    <property type="term" value="P:proteolysis"/>
    <property type="evidence" value="ECO:0007669"/>
    <property type="project" value="UniProtKB-KW"/>
</dbReference>
<accession>D6XTK9</accession>
<dbReference type="MEROPS" id="S16.012"/>
<dbReference type="EC" id="3.4.21.53" evidence="1"/>
<dbReference type="STRING" id="439292.Bsel_1636"/>
<dbReference type="KEGG" id="bse:Bsel_1636"/>
<comment type="similarity">
    <text evidence="1">Belongs to the peptidase S16 family.</text>
</comment>
<keyword evidence="2" id="KW-0812">Transmembrane</keyword>
<dbReference type="InterPro" id="IPR008269">
    <property type="entry name" value="Lon_proteolytic"/>
</dbReference>
<dbReference type="OrthoDB" id="2356897at2"/>
<keyword evidence="2" id="KW-0472">Membrane</keyword>
<dbReference type="GO" id="GO:0004176">
    <property type="term" value="F:ATP-dependent peptidase activity"/>
    <property type="evidence" value="ECO:0007669"/>
    <property type="project" value="UniProtKB-UniRule"/>
</dbReference>
<dbReference type="Pfam" id="PF13180">
    <property type="entry name" value="PDZ_2"/>
    <property type="match status" value="1"/>
</dbReference>
<dbReference type="SUPFAM" id="SSF50156">
    <property type="entry name" value="PDZ domain-like"/>
    <property type="match status" value="1"/>
</dbReference>
<organism evidence="5 6">
    <name type="scientific">Bacillus selenitireducens (strain ATCC 700615 / DSM 15326 / MLS10)</name>
    <dbReference type="NCBI Taxonomy" id="439292"/>
    <lineage>
        <taxon>Bacteria</taxon>
        <taxon>Bacillati</taxon>
        <taxon>Bacillota</taxon>
        <taxon>Bacilli</taxon>
        <taxon>Bacillales</taxon>
        <taxon>Bacillaceae</taxon>
        <taxon>Salisediminibacterium</taxon>
    </lineage>
</organism>
<feature type="transmembrane region" description="Helical" evidence="2">
    <location>
        <begin position="12"/>
        <end position="34"/>
    </location>
</feature>
<dbReference type="PROSITE" id="PS51786">
    <property type="entry name" value="LON_PROTEOLYTIC"/>
    <property type="match status" value="1"/>
</dbReference>
<feature type="domain" description="PDZ" evidence="3">
    <location>
        <begin position="105"/>
        <end position="191"/>
    </location>
</feature>
<dbReference type="eggNOG" id="COG3480">
    <property type="taxonomic scope" value="Bacteria"/>
</dbReference>
<dbReference type="GO" id="GO:0030163">
    <property type="term" value="P:protein catabolic process"/>
    <property type="evidence" value="ECO:0007669"/>
    <property type="project" value="InterPro"/>
</dbReference>
<feature type="active site" evidence="1">
    <location>
        <position position="244"/>
    </location>
</feature>
<evidence type="ECO:0000313" key="6">
    <source>
        <dbReference type="Proteomes" id="UP000000271"/>
    </source>
</evidence>
<dbReference type="GO" id="GO:0004252">
    <property type="term" value="F:serine-type endopeptidase activity"/>
    <property type="evidence" value="ECO:0007669"/>
    <property type="project" value="UniProtKB-UniRule"/>
</dbReference>
<dbReference type="InterPro" id="IPR014721">
    <property type="entry name" value="Ribsml_uS5_D2-typ_fold_subgr"/>
</dbReference>
<comment type="catalytic activity">
    <reaction evidence="1">
        <text>Hydrolysis of proteins in presence of ATP.</text>
        <dbReference type="EC" id="3.4.21.53"/>
    </reaction>
</comment>
<dbReference type="Proteomes" id="UP000000271">
    <property type="component" value="Chromosome"/>
</dbReference>
<dbReference type="PANTHER" id="PTHR10046">
    <property type="entry name" value="ATP DEPENDENT LON PROTEASE FAMILY MEMBER"/>
    <property type="match status" value="1"/>
</dbReference>
<keyword evidence="6" id="KW-1185">Reference proteome</keyword>
<feature type="active site" evidence="1">
    <location>
        <position position="289"/>
    </location>
</feature>
<dbReference type="InterPro" id="IPR027065">
    <property type="entry name" value="Lon_Prtase"/>
</dbReference>
<dbReference type="Gene3D" id="3.30.230.10">
    <property type="match status" value="1"/>
</dbReference>
<evidence type="ECO:0000256" key="2">
    <source>
        <dbReference type="SAM" id="Phobius"/>
    </source>
</evidence>
<dbReference type="SUPFAM" id="SSF54211">
    <property type="entry name" value="Ribosomal protein S5 domain 2-like"/>
    <property type="match status" value="1"/>
</dbReference>
<gene>
    <name evidence="5" type="ordered locus">Bsel_1636</name>
</gene>
<dbReference type="HOGENOM" id="CLU_042037_2_0_9"/>
<dbReference type="NCBIfam" id="NF041438">
    <property type="entry name" value="SepM_fam_S16"/>
    <property type="match status" value="1"/>
</dbReference>
<dbReference type="RefSeq" id="WP_013172569.1">
    <property type="nucleotide sequence ID" value="NC_014219.1"/>
</dbReference>
<keyword evidence="1" id="KW-0720">Serine protease</keyword>
<evidence type="ECO:0000259" key="4">
    <source>
        <dbReference type="PROSITE" id="PS51786"/>
    </source>
</evidence>
<keyword evidence="1" id="KW-0378">Hydrolase</keyword>
<keyword evidence="2" id="KW-1133">Transmembrane helix</keyword>
<evidence type="ECO:0000313" key="5">
    <source>
        <dbReference type="EMBL" id="ADH99145.1"/>
    </source>
</evidence>
<reference evidence="5" key="1">
    <citation type="submission" date="2009-10" db="EMBL/GenBank/DDBJ databases">
        <title>Complete sequence of Bacillus selenitireducens MLS10.</title>
        <authorList>
            <consortium name="US DOE Joint Genome Institute"/>
            <person name="Lucas S."/>
            <person name="Copeland A."/>
            <person name="Lapidus A."/>
            <person name="Glavina del Rio T."/>
            <person name="Dalin E."/>
            <person name="Tice H."/>
            <person name="Bruce D."/>
            <person name="Goodwin L."/>
            <person name="Pitluck S."/>
            <person name="Sims D."/>
            <person name="Brettin T."/>
            <person name="Detter J.C."/>
            <person name="Han C."/>
            <person name="Larimer F."/>
            <person name="Land M."/>
            <person name="Hauser L."/>
            <person name="Kyrpides N."/>
            <person name="Ovchinnikova G."/>
            <person name="Stolz J."/>
        </authorList>
    </citation>
    <scope>NUCLEOTIDE SEQUENCE [LARGE SCALE GENOMIC DNA]</scope>
    <source>
        <strain evidence="5">MLS10</strain>
    </source>
</reference>
<evidence type="ECO:0000259" key="3">
    <source>
        <dbReference type="PROSITE" id="PS50106"/>
    </source>
</evidence>
<dbReference type="GO" id="GO:0005524">
    <property type="term" value="F:ATP binding"/>
    <property type="evidence" value="ECO:0007669"/>
    <property type="project" value="InterPro"/>
</dbReference>
<dbReference type="Pfam" id="PF05362">
    <property type="entry name" value="Lon_C"/>
    <property type="match status" value="1"/>
</dbReference>
<dbReference type="AlphaFoldDB" id="D6XTK9"/>
<dbReference type="Gene3D" id="2.30.42.10">
    <property type="match status" value="1"/>
</dbReference>
<evidence type="ECO:0000256" key="1">
    <source>
        <dbReference type="PROSITE-ProRule" id="PRU01122"/>
    </source>
</evidence>
<dbReference type="EMBL" id="CP001791">
    <property type="protein sequence ID" value="ADH99145.1"/>
    <property type="molecule type" value="Genomic_DNA"/>
</dbReference>
<feature type="domain" description="Lon proteolytic" evidence="4">
    <location>
        <begin position="236"/>
        <end position="346"/>
    </location>
</feature>
<dbReference type="InterPro" id="IPR036034">
    <property type="entry name" value="PDZ_sf"/>
</dbReference>
<dbReference type="InterPro" id="IPR001478">
    <property type="entry name" value="PDZ"/>
</dbReference>
<name>D6XTK9_BACIE</name>
<keyword evidence="1" id="KW-0645">Protease</keyword>
<protein>
    <recommendedName>
        <fullName evidence="1">endopeptidase La</fullName>
        <ecNumber evidence="1">3.4.21.53</ecNumber>
    </recommendedName>
</protein>
<dbReference type="PROSITE" id="PS50106">
    <property type="entry name" value="PDZ"/>
    <property type="match status" value="1"/>
</dbReference>
<sequence>MDEKKRTWQGSVIRWVVLLGIIMSLTFVQTPYFFTVPGDAKVLSEVIEVEDGYDYEGSFMLTTIRMGRANPVNYVWSLFSDRRELLHVDQVRPEGESDEDYQHRQMMLMSGSQETAVIVAFEAAEESADFEYHGVIVTQIIEGMDAEGKLEPGDRIIGVDETEVYEVNEMLDILSAFTIGDEVSVTFEREDETLSETITIQEFPEELGAEPGSGGLGVSNPVTDRTLSTSKQVDIDAAQIGGPSAGLMFTLEIYNQLTEYDITSGLNIAGTGSMSDDGSVGRIGGAGQKVHAAHESGVDVFFAPYEHGREDSNYEQALLAAEASGTEMDIVPVDTFEDALDYLYERRETS</sequence>
<dbReference type="InterPro" id="IPR020568">
    <property type="entry name" value="Ribosomal_Su5_D2-typ_SF"/>
</dbReference>
<proteinExistence type="inferred from homology"/>